<evidence type="ECO:0000256" key="2">
    <source>
        <dbReference type="ARBA" id="ARBA00022517"/>
    </source>
</evidence>
<evidence type="ECO:0000313" key="12">
    <source>
        <dbReference type="Proteomes" id="UP001197093"/>
    </source>
</evidence>
<feature type="compositionally biased region" description="Basic and acidic residues" evidence="8">
    <location>
        <begin position="145"/>
        <end position="161"/>
    </location>
</feature>
<comment type="subcellular location">
    <subcellularLocation>
        <location evidence="1">Nucleus</location>
        <location evidence="1">Nucleolus</location>
    </subcellularLocation>
</comment>
<comment type="function">
    <text evidence="7">Involved in rRNA-processing at A0, A1 and A2 sites and negatively regulates telomerase.</text>
</comment>
<gene>
    <name evidence="11" type="ORF">NEMBOFW57_002712</name>
</gene>
<evidence type="ECO:0000256" key="5">
    <source>
        <dbReference type="ARBA" id="ARBA00038007"/>
    </source>
</evidence>
<dbReference type="InterPro" id="IPR000467">
    <property type="entry name" value="G_patch_dom"/>
</dbReference>
<feature type="domain" description="G-patch" evidence="10">
    <location>
        <begin position="25"/>
        <end position="79"/>
    </location>
</feature>
<comment type="caution">
    <text evidence="11">The sequence shown here is derived from an EMBL/GenBank/DDBJ whole genome shotgun (WGS) entry which is preliminary data.</text>
</comment>
<dbReference type="EMBL" id="JAHCVI010000001">
    <property type="protein sequence ID" value="KAG7292675.1"/>
    <property type="molecule type" value="Genomic_DNA"/>
</dbReference>
<dbReference type="GO" id="GO:0003676">
    <property type="term" value="F:nucleic acid binding"/>
    <property type="evidence" value="ECO:0007669"/>
    <property type="project" value="InterPro"/>
</dbReference>
<feature type="transmembrane region" description="Helical" evidence="9">
    <location>
        <begin position="433"/>
        <end position="457"/>
    </location>
</feature>
<name>A0AAD4F4B0_9PEZI</name>
<keyword evidence="9" id="KW-1133">Transmembrane helix</keyword>
<dbReference type="Pfam" id="PF01585">
    <property type="entry name" value="G-patch"/>
    <property type="match status" value="1"/>
</dbReference>
<evidence type="ECO:0000256" key="3">
    <source>
        <dbReference type="ARBA" id="ARBA00022552"/>
    </source>
</evidence>
<evidence type="ECO:0000256" key="6">
    <source>
        <dbReference type="ARBA" id="ARBA00041961"/>
    </source>
</evidence>
<comment type="similarity">
    <text evidence="5">Belongs to the PINX1 family.</text>
</comment>
<evidence type="ECO:0000256" key="9">
    <source>
        <dbReference type="SAM" id="Phobius"/>
    </source>
</evidence>
<protein>
    <recommendedName>
        <fullName evidence="6">PinX1-related protein 1</fullName>
    </recommendedName>
</protein>
<organism evidence="11 12">
    <name type="scientific">Staphylotrichum longicolle</name>
    <dbReference type="NCBI Taxonomy" id="669026"/>
    <lineage>
        <taxon>Eukaryota</taxon>
        <taxon>Fungi</taxon>
        <taxon>Dikarya</taxon>
        <taxon>Ascomycota</taxon>
        <taxon>Pezizomycotina</taxon>
        <taxon>Sordariomycetes</taxon>
        <taxon>Sordariomycetidae</taxon>
        <taxon>Sordariales</taxon>
        <taxon>Chaetomiaceae</taxon>
        <taxon>Staphylotrichum</taxon>
    </lineage>
</organism>
<keyword evidence="4" id="KW-0539">Nucleus</keyword>
<evidence type="ECO:0000256" key="7">
    <source>
        <dbReference type="ARBA" id="ARBA00043878"/>
    </source>
</evidence>
<dbReference type="PANTHER" id="PTHR23149:SF31">
    <property type="entry name" value="PROTEIN PXR1"/>
    <property type="match status" value="1"/>
</dbReference>
<dbReference type="PANTHER" id="PTHR23149">
    <property type="entry name" value="G PATCH DOMAIN CONTAINING PROTEIN"/>
    <property type="match status" value="1"/>
</dbReference>
<keyword evidence="9" id="KW-0472">Membrane</keyword>
<evidence type="ECO:0000259" key="10">
    <source>
        <dbReference type="PROSITE" id="PS50174"/>
    </source>
</evidence>
<dbReference type="InterPro" id="IPR050656">
    <property type="entry name" value="PINX1"/>
</dbReference>
<evidence type="ECO:0000256" key="4">
    <source>
        <dbReference type="ARBA" id="ARBA00023242"/>
    </source>
</evidence>
<dbReference type="GO" id="GO:0006364">
    <property type="term" value="P:rRNA processing"/>
    <property type="evidence" value="ECO:0007669"/>
    <property type="project" value="UniProtKB-KW"/>
</dbReference>
<keyword evidence="3" id="KW-0698">rRNA processing</keyword>
<feature type="compositionally biased region" description="Basic residues" evidence="8">
    <location>
        <begin position="192"/>
        <end position="201"/>
    </location>
</feature>
<dbReference type="GO" id="GO:0005730">
    <property type="term" value="C:nucleolus"/>
    <property type="evidence" value="ECO:0007669"/>
    <property type="project" value="UniProtKB-SubCell"/>
</dbReference>
<reference evidence="11" key="1">
    <citation type="submission" date="2023-02" db="EMBL/GenBank/DDBJ databases">
        <authorList>
            <person name="Palmer J.M."/>
        </authorList>
    </citation>
    <scope>NUCLEOTIDE SEQUENCE</scope>
    <source>
        <strain evidence="11">FW57</strain>
    </source>
</reference>
<keyword evidence="12" id="KW-1185">Reference proteome</keyword>
<sequence>MGLAAAKNKRKLGNDPNNTKWSRNTDSFGQRMLRAQGWQPGDYLGAKDAPHAEWHTEANTSHIRVVLKDDTLGLGAKRNNGDECTGLDAFQHLLGRLNGKSDETLETERKVREDLKLSLYVERKYGVIRFVKGGWLVGDVVKEAPEAEGPKDSVEVSKPSEEVSEESEATATTSKKRKADQDTDQEAEKARKKEKKSKKRKAESDAEADGEKVKEKKDKKKSKKRRAESEADDEATAAPSASGEPLDEVASSDEVNKAKKEKKDKKEKKKEKKYKKEKKEKRRKDGASSESSSVAPTPAESAISTPSGSGYSTPVTSSTRYLARSRFIAQKRMAFADSAALNQVLSQRSLSMWRRLVQVSSRGSVSLWRWLVQTLSRASKWTQHAAKTVSSEWEACTDLFMLMVPKACKSQARSLGQWFVVRILRQVGKRVQLAANVLVWVVFAVVYSSLLVLPELIGMEFDLLAFISHKLTYGVIYIALFLHRISTHLANAARGARNIRTMDGYFEY</sequence>
<dbReference type="AlphaFoldDB" id="A0AAD4F4B0"/>
<keyword evidence="9" id="KW-0812">Transmembrane</keyword>
<feature type="region of interest" description="Disordered" evidence="8">
    <location>
        <begin position="1"/>
        <end position="26"/>
    </location>
</feature>
<feature type="compositionally biased region" description="Polar residues" evidence="8">
    <location>
        <begin position="302"/>
        <end position="315"/>
    </location>
</feature>
<dbReference type="Proteomes" id="UP001197093">
    <property type="component" value="Unassembled WGS sequence"/>
</dbReference>
<keyword evidence="2" id="KW-0690">Ribosome biogenesis</keyword>
<proteinExistence type="inferred from homology"/>
<evidence type="ECO:0000256" key="1">
    <source>
        <dbReference type="ARBA" id="ARBA00004604"/>
    </source>
</evidence>
<dbReference type="SMART" id="SM00443">
    <property type="entry name" value="G_patch"/>
    <property type="match status" value="1"/>
</dbReference>
<feature type="compositionally biased region" description="Basic residues" evidence="8">
    <location>
        <begin position="259"/>
        <end position="284"/>
    </location>
</feature>
<evidence type="ECO:0000256" key="8">
    <source>
        <dbReference type="SAM" id="MobiDB-lite"/>
    </source>
</evidence>
<evidence type="ECO:0000313" key="11">
    <source>
        <dbReference type="EMBL" id="KAG7292675.1"/>
    </source>
</evidence>
<feature type="compositionally biased region" description="Polar residues" evidence="8">
    <location>
        <begin position="15"/>
        <end position="26"/>
    </location>
</feature>
<feature type="transmembrane region" description="Helical" evidence="9">
    <location>
        <begin position="463"/>
        <end position="482"/>
    </location>
</feature>
<feature type="region of interest" description="Disordered" evidence="8">
    <location>
        <begin position="145"/>
        <end position="315"/>
    </location>
</feature>
<dbReference type="PROSITE" id="PS50174">
    <property type="entry name" value="G_PATCH"/>
    <property type="match status" value="1"/>
</dbReference>
<accession>A0AAD4F4B0</accession>
<feature type="compositionally biased region" description="Basic residues" evidence="8">
    <location>
        <begin position="217"/>
        <end position="226"/>
    </location>
</feature>